<dbReference type="PIRSF" id="PIRSF002808">
    <property type="entry name" value="Hexose_phosphate_transp"/>
    <property type="match status" value="1"/>
</dbReference>
<gene>
    <name evidence="8" type="ORF">KDH_67720</name>
</gene>
<feature type="domain" description="Major facilitator superfamily (MFS) profile" evidence="7">
    <location>
        <begin position="25"/>
        <end position="437"/>
    </location>
</feature>
<feature type="transmembrane region" description="Helical" evidence="6">
    <location>
        <begin position="20"/>
        <end position="38"/>
    </location>
</feature>
<comment type="subcellular location">
    <subcellularLocation>
        <location evidence="1">Cell membrane</location>
        <topology evidence="1">Multi-pass membrane protein</topology>
    </subcellularLocation>
</comment>
<feature type="transmembrane region" description="Helical" evidence="6">
    <location>
        <begin position="177"/>
        <end position="196"/>
    </location>
</feature>
<accession>A0ABQ6G599</accession>
<evidence type="ECO:0000256" key="2">
    <source>
        <dbReference type="ARBA" id="ARBA00022448"/>
    </source>
</evidence>
<name>A0ABQ6G599_9CHLR</name>
<feature type="transmembrane region" description="Helical" evidence="6">
    <location>
        <begin position="148"/>
        <end position="171"/>
    </location>
</feature>
<dbReference type="InterPro" id="IPR000849">
    <property type="entry name" value="Sugar_P_transporter"/>
</dbReference>
<dbReference type="RefSeq" id="WP_338256862.1">
    <property type="nucleotide sequence ID" value="NZ_BSRI01000002.1"/>
</dbReference>
<feature type="transmembrane region" description="Helical" evidence="6">
    <location>
        <begin position="283"/>
        <end position="301"/>
    </location>
</feature>
<dbReference type="PANTHER" id="PTHR23505:SF79">
    <property type="entry name" value="PROTEIN SPINSTER"/>
    <property type="match status" value="1"/>
</dbReference>
<organism evidence="8 9">
    <name type="scientific">Dictyobacter halimunensis</name>
    <dbReference type="NCBI Taxonomy" id="3026934"/>
    <lineage>
        <taxon>Bacteria</taxon>
        <taxon>Bacillati</taxon>
        <taxon>Chloroflexota</taxon>
        <taxon>Ktedonobacteria</taxon>
        <taxon>Ktedonobacterales</taxon>
        <taxon>Dictyobacteraceae</taxon>
        <taxon>Dictyobacter</taxon>
    </lineage>
</organism>
<comment type="caution">
    <text evidence="8">The sequence shown here is derived from an EMBL/GenBank/DDBJ whole genome shotgun (WGS) entry which is preliminary data.</text>
</comment>
<keyword evidence="9" id="KW-1185">Reference proteome</keyword>
<feature type="transmembrane region" description="Helical" evidence="6">
    <location>
        <begin position="121"/>
        <end position="141"/>
    </location>
</feature>
<evidence type="ECO:0000313" key="9">
    <source>
        <dbReference type="Proteomes" id="UP001344906"/>
    </source>
</evidence>
<keyword evidence="5 6" id="KW-0472">Membrane</keyword>
<feature type="transmembrane region" description="Helical" evidence="6">
    <location>
        <begin position="90"/>
        <end position="109"/>
    </location>
</feature>
<keyword evidence="4 6" id="KW-1133">Transmembrane helix</keyword>
<feature type="transmembrane region" description="Helical" evidence="6">
    <location>
        <begin position="405"/>
        <end position="430"/>
    </location>
</feature>
<evidence type="ECO:0000256" key="6">
    <source>
        <dbReference type="SAM" id="Phobius"/>
    </source>
</evidence>
<evidence type="ECO:0000256" key="4">
    <source>
        <dbReference type="ARBA" id="ARBA00022989"/>
    </source>
</evidence>
<dbReference type="CDD" id="cd17328">
    <property type="entry name" value="MFS_spinster_like"/>
    <property type="match status" value="1"/>
</dbReference>
<dbReference type="SUPFAM" id="SSF103473">
    <property type="entry name" value="MFS general substrate transporter"/>
    <property type="match status" value="1"/>
</dbReference>
<dbReference type="PROSITE" id="PS50850">
    <property type="entry name" value="MFS"/>
    <property type="match status" value="1"/>
</dbReference>
<feature type="transmembrane region" description="Helical" evidence="6">
    <location>
        <begin position="337"/>
        <end position="361"/>
    </location>
</feature>
<reference evidence="8 9" key="1">
    <citation type="submission" date="2023-02" db="EMBL/GenBank/DDBJ databases">
        <title>Dictyobacter halimunensis sp. nov., a new member of the class Ktedonobacteria from forest soil in a geothermal area.</title>
        <authorList>
            <person name="Rachmania M.K."/>
            <person name="Ningsih F."/>
            <person name="Sakai Y."/>
            <person name="Yabe S."/>
            <person name="Yokota A."/>
            <person name="Sjamsuridzal W."/>
        </authorList>
    </citation>
    <scope>NUCLEOTIDE SEQUENCE [LARGE SCALE GENOMIC DNA]</scope>
    <source>
        <strain evidence="8 9">S3.2.2.5</strain>
    </source>
</reference>
<evidence type="ECO:0000256" key="1">
    <source>
        <dbReference type="ARBA" id="ARBA00004651"/>
    </source>
</evidence>
<keyword evidence="2" id="KW-0813">Transport</keyword>
<proteinExistence type="predicted"/>
<keyword evidence="3 6" id="KW-0812">Transmembrane</keyword>
<dbReference type="InterPro" id="IPR011701">
    <property type="entry name" value="MFS"/>
</dbReference>
<evidence type="ECO:0000259" key="7">
    <source>
        <dbReference type="PROSITE" id="PS50850"/>
    </source>
</evidence>
<feature type="transmembrane region" description="Helical" evidence="6">
    <location>
        <begin position="242"/>
        <end position="263"/>
    </location>
</feature>
<evidence type="ECO:0000256" key="3">
    <source>
        <dbReference type="ARBA" id="ARBA00022692"/>
    </source>
</evidence>
<dbReference type="PANTHER" id="PTHR23505">
    <property type="entry name" value="SPINSTER"/>
    <property type="match status" value="1"/>
</dbReference>
<dbReference type="Proteomes" id="UP001344906">
    <property type="component" value="Unassembled WGS sequence"/>
</dbReference>
<protein>
    <submittedName>
        <fullName evidence="8">MFS transporter</fullName>
    </submittedName>
</protein>
<feature type="transmembrane region" description="Helical" evidence="6">
    <location>
        <begin position="313"/>
        <end position="331"/>
    </location>
</feature>
<dbReference type="Gene3D" id="1.20.1250.20">
    <property type="entry name" value="MFS general substrate transporter like domains"/>
    <property type="match status" value="1"/>
</dbReference>
<dbReference type="InterPro" id="IPR020846">
    <property type="entry name" value="MFS_dom"/>
</dbReference>
<feature type="transmembrane region" description="Helical" evidence="6">
    <location>
        <begin position="63"/>
        <end position="83"/>
    </location>
</feature>
<dbReference type="InterPro" id="IPR044770">
    <property type="entry name" value="MFS_spinster-like"/>
</dbReference>
<dbReference type="EMBL" id="BSRI01000002">
    <property type="protein sequence ID" value="GLV59948.1"/>
    <property type="molecule type" value="Genomic_DNA"/>
</dbReference>
<sequence length="450" mass="48089">MDTATSSKLKQRRLARPTAAQARFAFIILLIINILNYTDRSILAAVQVTIQHEFHLTDVELGLLNSSFLFIYGLATLPIGIWADRGIRKNIVAACVGIWSVATALSGLTHNFIQLFLTRSILGIGEAGYAPASVSLIGDYFNKERRGFMLSVWSVGNLIGTALGLIMGGILAEALGWRWVFYIVGLPGLLAAFFIWRSVEPRRGAFDIEGEDEDGDEAAAAHGSIGGNILQVVRQLSKTPTYWVLVAAFICSFFIVGAALSWIPTFLHREFQLSVAKAGSISGGVLAGGSLVGTLIGGWLADFLQRRLPQGRMIITAVAFLVGAPLTWIAMNMKSLPAFIAVFSLAIICLSLCLGPIQAIIQDITVPNIRSTAVGLALLLGHLLGDAASPLIVGAISDKTHSLGFALQITGPTCLFLAGLICLIGVKTVAGDIQRAHRRINRRGGGVSTR</sequence>
<dbReference type="Pfam" id="PF07690">
    <property type="entry name" value="MFS_1"/>
    <property type="match status" value="1"/>
</dbReference>
<feature type="transmembrane region" description="Helical" evidence="6">
    <location>
        <begin position="373"/>
        <end position="393"/>
    </location>
</feature>
<dbReference type="InterPro" id="IPR036259">
    <property type="entry name" value="MFS_trans_sf"/>
</dbReference>
<evidence type="ECO:0000256" key="5">
    <source>
        <dbReference type="ARBA" id="ARBA00023136"/>
    </source>
</evidence>
<evidence type="ECO:0000313" key="8">
    <source>
        <dbReference type="EMBL" id="GLV59948.1"/>
    </source>
</evidence>